<gene>
    <name evidence="2" type="ORF">CCAP1982_LOCUS632</name>
</gene>
<protein>
    <submittedName>
        <fullName evidence="2">(Mediterranean fruit fly) hypothetical protein</fullName>
    </submittedName>
</protein>
<organism evidence="2 3">
    <name type="scientific">Ceratitis capitata</name>
    <name type="common">Mediterranean fruit fly</name>
    <name type="synonym">Tephritis capitata</name>
    <dbReference type="NCBI Taxonomy" id="7213"/>
    <lineage>
        <taxon>Eukaryota</taxon>
        <taxon>Metazoa</taxon>
        <taxon>Ecdysozoa</taxon>
        <taxon>Arthropoda</taxon>
        <taxon>Hexapoda</taxon>
        <taxon>Insecta</taxon>
        <taxon>Pterygota</taxon>
        <taxon>Neoptera</taxon>
        <taxon>Endopterygota</taxon>
        <taxon>Diptera</taxon>
        <taxon>Brachycera</taxon>
        <taxon>Muscomorpha</taxon>
        <taxon>Tephritoidea</taxon>
        <taxon>Tephritidae</taxon>
        <taxon>Ceratitis</taxon>
        <taxon>Ceratitis</taxon>
    </lineage>
</organism>
<dbReference type="EMBL" id="CAJHJT010000001">
    <property type="protein sequence ID" value="CAD6991719.1"/>
    <property type="molecule type" value="Genomic_DNA"/>
</dbReference>
<feature type="compositionally biased region" description="Polar residues" evidence="1">
    <location>
        <begin position="52"/>
        <end position="65"/>
    </location>
</feature>
<sequence>MKKSQIPQAIHQRIELMDFMNANAESICQRDCFCGCQRKHKQKDKEPRSKSRQNYKLGSSQKSAWQPQNENWLIVDELPNGSTRADKFGGGLMDDGKVFSCTQRRIFNQ</sequence>
<evidence type="ECO:0000256" key="1">
    <source>
        <dbReference type="SAM" id="MobiDB-lite"/>
    </source>
</evidence>
<comment type="caution">
    <text evidence="2">The sequence shown here is derived from an EMBL/GenBank/DDBJ whole genome shotgun (WGS) entry which is preliminary data.</text>
</comment>
<dbReference type="Proteomes" id="UP000606786">
    <property type="component" value="Unassembled WGS sequence"/>
</dbReference>
<evidence type="ECO:0000313" key="3">
    <source>
        <dbReference type="Proteomes" id="UP000606786"/>
    </source>
</evidence>
<accession>A0A811TYA2</accession>
<name>A0A811TYA2_CERCA</name>
<reference evidence="2" key="1">
    <citation type="submission" date="2020-11" db="EMBL/GenBank/DDBJ databases">
        <authorList>
            <person name="Whitehead M."/>
        </authorList>
    </citation>
    <scope>NUCLEOTIDE SEQUENCE</scope>
    <source>
        <strain evidence="2">EGII</strain>
    </source>
</reference>
<proteinExistence type="predicted"/>
<dbReference type="AlphaFoldDB" id="A0A811TYA2"/>
<evidence type="ECO:0000313" key="2">
    <source>
        <dbReference type="EMBL" id="CAD6991719.1"/>
    </source>
</evidence>
<feature type="region of interest" description="Disordered" evidence="1">
    <location>
        <begin position="38"/>
        <end position="65"/>
    </location>
</feature>
<keyword evidence="3" id="KW-1185">Reference proteome</keyword>